<evidence type="ECO:0000313" key="4">
    <source>
        <dbReference type="Proteomes" id="UP000204095"/>
    </source>
</evidence>
<evidence type="ECO:0000256" key="2">
    <source>
        <dbReference type="SAM" id="Phobius"/>
    </source>
</evidence>
<dbReference type="GeneID" id="5469924"/>
<keyword evidence="2" id="KW-1133">Transmembrane helix</keyword>
<accession>A7J675</accession>
<keyword evidence="2" id="KW-0812">Transmembrane</keyword>
<evidence type="ECO:0000256" key="1">
    <source>
        <dbReference type="SAM" id="MobiDB-lite"/>
    </source>
</evidence>
<sequence>MMARSSAVTNCIFPAAIAFAFFLLYKASTSCKVFPGRSCSGFRLRAVIDSLGSDLASAIAASKLFALVGLLCFFLRRAFTTKIMFIPGLYAWPRARSQSRPFPTSGSVPDLVTGP</sequence>
<organism evidence="3 4">
    <name type="scientific">Paramecium bursaria Chlorella virus FR483</name>
    <name type="common">PBCV-FR483</name>
    <dbReference type="NCBI Taxonomy" id="399781"/>
    <lineage>
        <taxon>Viruses</taxon>
        <taxon>Varidnaviria</taxon>
        <taxon>Bamfordvirae</taxon>
        <taxon>Nucleocytoviricota</taxon>
        <taxon>Megaviricetes</taxon>
        <taxon>Algavirales</taxon>
        <taxon>Phycodnaviridae</taxon>
        <taxon>Chlorovirus</taxon>
        <taxon>Chlorovirus conductrix</taxon>
        <taxon>Paramecium bursaria Chlorella virus A1</taxon>
    </lineage>
</organism>
<dbReference type="RefSeq" id="YP_001425653.1">
    <property type="nucleotide sequence ID" value="NC_008603.1"/>
</dbReference>
<dbReference type="EMBL" id="DQ890022">
    <property type="protein sequence ID" value="ABT15306.1"/>
    <property type="molecule type" value="Genomic_DNA"/>
</dbReference>
<feature type="region of interest" description="Disordered" evidence="1">
    <location>
        <begin position="96"/>
        <end position="115"/>
    </location>
</feature>
<gene>
    <name evidence="3" type="primary">n021R</name>
    <name evidence="3" type="ORF">FR483_n021R</name>
</gene>
<feature type="transmembrane region" description="Helical" evidence="2">
    <location>
        <begin position="55"/>
        <end position="75"/>
    </location>
</feature>
<organismHost>
    <name type="scientific">Paramecium bursaria</name>
    <dbReference type="NCBI Taxonomy" id="74790"/>
</organismHost>
<protein>
    <submittedName>
        <fullName evidence="3">Uncharacterized protein n021R</fullName>
    </submittedName>
</protein>
<keyword evidence="2" id="KW-0472">Membrane</keyword>
<name>A7J675_PBCVF</name>
<proteinExistence type="predicted"/>
<feature type="compositionally biased region" description="Polar residues" evidence="1">
    <location>
        <begin position="96"/>
        <end position="107"/>
    </location>
</feature>
<evidence type="ECO:0000313" key="3">
    <source>
        <dbReference type="EMBL" id="ABT15306.1"/>
    </source>
</evidence>
<dbReference type="Proteomes" id="UP000204095">
    <property type="component" value="Segment"/>
</dbReference>
<reference evidence="3 4" key="1">
    <citation type="journal article" date="2007" name="Virology">
        <title>Sequence and annotation of the 314-kb MT325 and the 321-kb FR483 viruses that infect Chlorella Pbi.</title>
        <authorList>
            <person name="Fitzgerald L.A."/>
            <person name="Graves M.V."/>
            <person name="Li X."/>
            <person name="Feldblyum T."/>
            <person name="Hartigan J."/>
            <person name="Van Etten J.L."/>
        </authorList>
    </citation>
    <scope>NUCLEOTIDE SEQUENCE [LARGE SCALE GENOMIC DNA]</scope>
    <source>
        <strain evidence="3 4">FR483</strain>
    </source>
</reference>
<dbReference type="KEGG" id="vg:5469924"/>